<evidence type="ECO:0000256" key="3">
    <source>
        <dbReference type="SAM" id="MobiDB-lite"/>
    </source>
</evidence>
<dbReference type="InterPro" id="IPR023780">
    <property type="entry name" value="Chromo_domain"/>
</dbReference>
<evidence type="ECO:0000256" key="2">
    <source>
        <dbReference type="ARBA" id="ARBA00023242"/>
    </source>
</evidence>
<dbReference type="Proteomes" id="UP000703269">
    <property type="component" value="Unassembled WGS sequence"/>
</dbReference>
<feature type="domain" description="Chromo" evidence="4">
    <location>
        <begin position="376"/>
        <end position="431"/>
    </location>
</feature>
<dbReference type="Gene3D" id="2.40.50.40">
    <property type="match status" value="1"/>
</dbReference>
<dbReference type="InterPro" id="IPR040684">
    <property type="entry name" value="HMUDK_hel"/>
</dbReference>
<evidence type="ECO:0000259" key="4">
    <source>
        <dbReference type="PROSITE" id="PS50013"/>
    </source>
</evidence>
<evidence type="ECO:0000313" key="5">
    <source>
        <dbReference type="EMBL" id="GJE91065.1"/>
    </source>
</evidence>
<keyword evidence="2" id="KW-0539">Nucleus</keyword>
<name>A0A9P3GBX8_9APHY</name>
<comment type="caution">
    <text evidence="5">The sequence shown here is derived from an EMBL/GenBank/DDBJ whole genome shotgun (WGS) entry which is preliminary data.</text>
</comment>
<dbReference type="PROSITE" id="PS50013">
    <property type="entry name" value="CHROMO_2"/>
    <property type="match status" value="1"/>
</dbReference>
<dbReference type="SUPFAM" id="SSF54160">
    <property type="entry name" value="Chromo domain-like"/>
    <property type="match status" value="1"/>
</dbReference>
<evidence type="ECO:0000313" key="6">
    <source>
        <dbReference type="Proteomes" id="UP000703269"/>
    </source>
</evidence>
<comment type="subcellular location">
    <subcellularLocation>
        <location evidence="1">Nucleus</location>
    </subcellularLocation>
</comment>
<dbReference type="PANTHER" id="PTHR22812">
    <property type="entry name" value="CHROMOBOX PROTEIN"/>
    <property type="match status" value="1"/>
</dbReference>
<dbReference type="SMART" id="SM00298">
    <property type="entry name" value="CHROMO"/>
    <property type="match status" value="1"/>
</dbReference>
<accession>A0A9P3GBX8</accession>
<dbReference type="GO" id="GO:0006338">
    <property type="term" value="P:chromatin remodeling"/>
    <property type="evidence" value="ECO:0007669"/>
    <property type="project" value="UniProtKB-ARBA"/>
</dbReference>
<dbReference type="Pfam" id="PF18723">
    <property type="entry name" value="HMUDK_hel"/>
    <property type="match status" value="1"/>
</dbReference>
<dbReference type="AlphaFoldDB" id="A0A9P3GBX8"/>
<keyword evidence="6" id="KW-1185">Reference proteome</keyword>
<dbReference type="InterPro" id="IPR016197">
    <property type="entry name" value="Chromo-like_dom_sf"/>
</dbReference>
<organism evidence="5 6">
    <name type="scientific">Phanerochaete sordida</name>
    <dbReference type="NCBI Taxonomy" id="48140"/>
    <lineage>
        <taxon>Eukaryota</taxon>
        <taxon>Fungi</taxon>
        <taxon>Dikarya</taxon>
        <taxon>Basidiomycota</taxon>
        <taxon>Agaricomycotina</taxon>
        <taxon>Agaricomycetes</taxon>
        <taxon>Polyporales</taxon>
        <taxon>Phanerochaetaceae</taxon>
        <taxon>Phanerochaete</taxon>
    </lineage>
</organism>
<dbReference type="CDD" id="cd00024">
    <property type="entry name" value="CD_CSD"/>
    <property type="match status" value="1"/>
</dbReference>
<dbReference type="InterPro" id="IPR000953">
    <property type="entry name" value="Chromo/chromo_shadow_dom"/>
</dbReference>
<dbReference type="InterPro" id="IPR051219">
    <property type="entry name" value="Heterochromatin_chromo-domain"/>
</dbReference>
<protein>
    <submittedName>
        <fullName evidence="5">Chromo-domain-containing protein</fullName>
    </submittedName>
</protein>
<gene>
    <name evidence="5" type="ORF">PsYK624_072130</name>
</gene>
<dbReference type="PROSITE" id="PS00598">
    <property type="entry name" value="CHROMO_1"/>
    <property type="match status" value="1"/>
</dbReference>
<feature type="compositionally biased region" description="Basic residues" evidence="3">
    <location>
        <begin position="475"/>
        <end position="484"/>
    </location>
</feature>
<feature type="region of interest" description="Disordered" evidence="3">
    <location>
        <begin position="450"/>
        <end position="484"/>
    </location>
</feature>
<sequence length="484" mass="55250">MPKVVRAADLAKVRPAPPLGRPITSYGTSPKAPKQVTLGAKVYKVNAMLPLFFKFACERHHTQQRRLAGLPQPWTEDKIIADWPFTNVFRVLDRNTQYILRHVVREGSQDLEESVFRVILFRTFNKIETWEFLKEELGDLTWKGFDIKAYQNALKNAEQALYHNAYIMPAPKLGYAINYEAHLRLIEAMMDAKLPHELLRFKHLKDAHGYLSLYPSMGDFTTMQMLLDLNMLPHFQWSEDEWVALGPGSRACLEKMFGADMRNERQAAHALRYLRDAQASWYNWLSVPSRAVPRLSPARAAGLSMVDIEHALCECEKYSRAGLPSFSGARTKVGKRAFRPRDGALTAELPAHWLTPPPVTIAAVIGQPPARGEDEYEVEAIVAERGKLYCVRWAGWSIDDDSWEPRENLEGAQELLDAWNEKKRLIWEAIDSRRKGSEVTVAVTSTASARITRKRKLSTPSDLTEEEEDVGRMTRSSRKRRTMS</sequence>
<dbReference type="EMBL" id="BPQB01000019">
    <property type="protein sequence ID" value="GJE91065.1"/>
    <property type="molecule type" value="Genomic_DNA"/>
</dbReference>
<evidence type="ECO:0000256" key="1">
    <source>
        <dbReference type="ARBA" id="ARBA00004123"/>
    </source>
</evidence>
<proteinExistence type="predicted"/>
<dbReference type="OrthoDB" id="433924at2759"/>
<dbReference type="Pfam" id="PF00385">
    <property type="entry name" value="Chromo"/>
    <property type="match status" value="1"/>
</dbReference>
<dbReference type="InterPro" id="IPR023779">
    <property type="entry name" value="Chromodomain_CS"/>
</dbReference>
<dbReference type="GO" id="GO:0005634">
    <property type="term" value="C:nucleus"/>
    <property type="evidence" value="ECO:0007669"/>
    <property type="project" value="UniProtKB-SubCell"/>
</dbReference>
<reference evidence="5 6" key="1">
    <citation type="submission" date="2021-08" db="EMBL/GenBank/DDBJ databases">
        <title>Draft Genome Sequence of Phanerochaete sordida strain YK-624.</title>
        <authorList>
            <person name="Mori T."/>
            <person name="Dohra H."/>
            <person name="Suzuki T."/>
            <person name="Kawagishi H."/>
            <person name="Hirai H."/>
        </authorList>
    </citation>
    <scope>NUCLEOTIDE SEQUENCE [LARGE SCALE GENOMIC DNA]</scope>
    <source>
        <strain evidence="5 6">YK-624</strain>
    </source>
</reference>